<accession>A0A511UWB5</accession>
<dbReference type="RefSeq" id="WP_146936668.1">
    <property type="nucleotide sequence ID" value="NZ_BJXW01000011.1"/>
</dbReference>
<gene>
    <name evidence="1" type="ORF">CQU01_11640</name>
</gene>
<dbReference type="AlphaFoldDB" id="A0A511UWB5"/>
<comment type="caution">
    <text evidence="1">The sequence shown here is derived from an EMBL/GenBank/DDBJ whole genome shotgun (WGS) entry which is preliminary data.</text>
</comment>
<evidence type="ECO:0000313" key="1">
    <source>
        <dbReference type="EMBL" id="GEN30926.1"/>
    </source>
</evidence>
<dbReference type="Proteomes" id="UP000321491">
    <property type="component" value="Unassembled WGS sequence"/>
</dbReference>
<proteinExistence type="predicted"/>
<dbReference type="OrthoDB" id="9953598at2"/>
<protein>
    <submittedName>
        <fullName evidence="1">Uncharacterized protein</fullName>
    </submittedName>
</protein>
<dbReference type="EMBL" id="BJXW01000011">
    <property type="protein sequence ID" value="GEN30926.1"/>
    <property type="molecule type" value="Genomic_DNA"/>
</dbReference>
<reference evidence="1 2" key="1">
    <citation type="submission" date="2019-07" db="EMBL/GenBank/DDBJ databases">
        <title>Whole genome shotgun sequence of Cerasibacillus quisquiliarum NBRC 102429.</title>
        <authorList>
            <person name="Hosoyama A."/>
            <person name="Uohara A."/>
            <person name="Ohji S."/>
            <person name="Ichikawa N."/>
        </authorList>
    </citation>
    <scope>NUCLEOTIDE SEQUENCE [LARGE SCALE GENOMIC DNA]</scope>
    <source>
        <strain evidence="1 2">NBRC 102429</strain>
    </source>
</reference>
<name>A0A511UWB5_9BACI</name>
<evidence type="ECO:0000313" key="2">
    <source>
        <dbReference type="Proteomes" id="UP000321491"/>
    </source>
</evidence>
<organism evidence="1 2">
    <name type="scientific">Cerasibacillus quisquiliarum</name>
    <dbReference type="NCBI Taxonomy" id="227865"/>
    <lineage>
        <taxon>Bacteria</taxon>
        <taxon>Bacillati</taxon>
        <taxon>Bacillota</taxon>
        <taxon>Bacilli</taxon>
        <taxon>Bacillales</taxon>
        <taxon>Bacillaceae</taxon>
        <taxon>Cerasibacillus</taxon>
    </lineage>
</organism>
<sequence length="76" mass="8671">MTIMKPLSLNAVQEQSLVQKIKERVTDQFGFEVDFSKLKANEVDFSAINSDTIKTMSSFSNESKAKVYLEKIREAH</sequence>
<keyword evidence="2" id="KW-1185">Reference proteome</keyword>